<feature type="site" description="Important for catalytic activity, responsible for pKa modulation of the active site Glu and correct orientation of both the proton donor and substrate" evidence="6">
    <location>
        <position position="163"/>
    </location>
</feature>
<dbReference type="GO" id="GO:0004553">
    <property type="term" value="F:hydrolase activity, hydrolyzing O-glycosyl compounds"/>
    <property type="evidence" value="ECO:0007669"/>
    <property type="project" value="InterPro"/>
</dbReference>
<evidence type="ECO:0000256" key="7">
    <source>
        <dbReference type="RuleBase" id="RU361187"/>
    </source>
</evidence>
<evidence type="ECO:0000256" key="2">
    <source>
        <dbReference type="ARBA" id="ARBA00009865"/>
    </source>
</evidence>
<keyword evidence="8" id="KW-0812">Transmembrane</keyword>
<dbReference type="InterPro" id="IPR023296">
    <property type="entry name" value="Glyco_hydro_beta-prop_sf"/>
</dbReference>
<dbReference type="SUPFAM" id="SSF75005">
    <property type="entry name" value="Arabinanase/levansucrase/invertase"/>
    <property type="match status" value="1"/>
</dbReference>
<dbReference type="PANTHER" id="PTHR43301:SF3">
    <property type="entry name" value="ARABINAN ENDO-1,5-ALPHA-L-ARABINOSIDASE A-RELATED"/>
    <property type="match status" value="1"/>
</dbReference>
<feature type="active site" description="Proton acceptor" evidence="5">
    <location>
        <position position="45"/>
    </location>
</feature>
<dbReference type="STRING" id="519424.AZF04_11000"/>
<keyword evidence="8" id="KW-0472">Membrane</keyword>
<feature type="transmembrane region" description="Helical" evidence="8">
    <location>
        <begin position="5"/>
        <end position="25"/>
    </location>
</feature>
<dbReference type="OrthoDB" id="9801455at2"/>
<evidence type="ECO:0000256" key="5">
    <source>
        <dbReference type="PIRSR" id="PIRSR606710-1"/>
    </source>
</evidence>
<comment type="similarity">
    <text evidence="2 7">Belongs to the glycosyl hydrolase 43 family.</text>
</comment>
<reference evidence="9" key="1">
    <citation type="submission" date="2016-02" db="EMBL/GenBank/DDBJ databases">
        <title>Genome sequence of Bacillus trypoxylicola KCTC 13244(T).</title>
        <authorList>
            <person name="Jeong H."/>
            <person name="Park S.-H."/>
            <person name="Choi S.-K."/>
        </authorList>
    </citation>
    <scope>NUCLEOTIDE SEQUENCE [LARGE SCALE GENOMIC DNA]</scope>
    <source>
        <strain evidence="9">KCTC 13244</strain>
    </source>
</reference>
<evidence type="ECO:0000256" key="6">
    <source>
        <dbReference type="PIRSR" id="PIRSR606710-2"/>
    </source>
</evidence>
<dbReference type="Pfam" id="PF04616">
    <property type="entry name" value="Glyco_hydro_43"/>
    <property type="match status" value="1"/>
</dbReference>
<keyword evidence="8" id="KW-1133">Transmembrane helix</keyword>
<evidence type="ECO:0000256" key="3">
    <source>
        <dbReference type="ARBA" id="ARBA00022801"/>
    </source>
</evidence>
<dbReference type="GO" id="GO:0005975">
    <property type="term" value="P:carbohydrate metabolic process"/>
    <property type="evidence" value="ECO:0007669"/>
    <property type="project" value="InterPro"/>
</dbReference>
<dbReference type="EMBL" id="LTAO01000036">
    <property type="protein sequence ID" value="KYG27709.1"/>
    <property type="molecule type" value="Genomic_DNA"/>
</dbReference>
<organism evidence="9 10">
    <name type="scientific">Alkalihalobacillus trypoxylicola</name>
    <dbReference type="NCBI Taxonomy" id="519424"/>
    <lineage>
        <taxon>Bacteria</taxon>
        <taxon>Bacillati</taxon>
        <taxon>Bacillota</taxon>
        <taxon>Bacilli</taxon>
        <taxon>Bacillales</taxon>
        <taxon>Bacillaceae</taxon>
        <taxon>Alkalihalobacillus</taxon>
    </lineage>
</organism>
<evidence type="ECO:0000256" key="1">
    <source>
        <dbReference type="ARBA" id="ARBA00004834"/>
    </source>
</evidence>
<comment type="caution">
    <text evidence="9">The sequence shown here is derived from an EMBL/GenBank/DDBJ whole genome shotgun (WGS) entry which is preliminary data.</text>
</comment>
<evidence type="ECO:0000256" key="4">
    <source>
        <dbReference type="ARBA" id="ARBA00023295"/>
    </source>
</evidence>
<dbReference type="AlphaFoldDB" id="A0A161QFP7"/>
<dbReference type="Gene3D" id="2.115.10.20">
    <property type="entry name" value="Glycosyl hydrolase domain, family 43"/>
    <property type="match status" value="1"/>
</dbReference>
<proteinExistence type="inferred from homology"/>
<keyword evidence="4 7" id="KW-0326">Glycosidase</keyword>
<comment type="pathway">
    <text evidence="1">Glycan metabolism; L-arabinan degradation.</text>
</comment>
<evidence type="ECO:0000313" key="10">
    <source>
        <dbReference type="Proteomes" id="UP000075806"/>
    </source>
</evidence>
<feature type="active site" description="Proton donor" evidence="5">
    <location>
        <position position="209"/>
    </location>
</feature>
<keyword evidence="10" id="KW-1185">Reference proteome</keyword>
<dbReference type="InterPro" id="IPR006710">
    <property type="entry name" value="Glyco_hydro_43"/>
</dbReference>
<dbReference type="CDD" id="cd18616">
    <property type="entry name" value="GH43_ABN-like"/>
    <property type="match status" value="1"/>
</dbReference>
<protein>
    <submittedName>
        <fullName evidence="9">Arabinan endo-1,5-alpha-L-arabinosidase</fullName>
    </submittedName>
</protein>
<keyword evidence="3 7" id="KW-0378">Hydrolase</keyword>
<evidence type="ECO:0000313" key="9">
    <source>
        <dbReference type="EMBL" id="KYG27709.1"/>
    </source>
</evidence>
<dbReference type="InterPro" id="IPR050727">
    <property type="entry name" value="GH43_arabinanases"/>
</dbReference>
<evidence type="ECO:0000256" key="8">
    <source>
        <dbReference type="SAM" id="Phobius"/>
    </source>
</evidence>
<name>A0A161QFP7_9BACI</name>
<gene>
    <name evidence="9" type="ORF">AZF04_11000</name>
</gene>
<accession>A0A161QFP7</accession>
<dbReference type="RefSeq" id="WP_061949838.1">
    <property type="nucleotide sequence ID" value="NZ_LTAO01000036.1"/>
</dbReference>
<sequence length="343" mass="38472">MKIKWWSIVGLLIIVLIGVFIYQFFNQEKSGEEYQNPIFEPVIADPSIIKGEDGFYYAYGTEDNWGDGMGPRIVPIVKSENLVDWQYVGDAFNEKPSWKEDGGIWAPDISFYNEKYYLYYSQSTWGDSNPAIGVAVSNTPTGPFEDQGKLFDSEEIEVNNSIDPQLFVEDDGTPYLFWGSWYGIWGIELSDDGLDYIGEKFQIASTSFEAPYIVKKEDEYIFFGSKGSCCEGQFSEYRVAVGKADSLEGPYFDQSGNDLLYSSGTVILAGGDQFKGPGHNAVVTDEAGQDWMIYHAIDADNPWVDGGITRRPLMMDRIIWEDGWPEIKGGVPSEGVQEGPITK</sequence>
<dbReference type="Proteomes" id="UP000075806">
    <property type="component" value="Unassembled WGS sequence"/>
</dbReference>
<dbReference type="PANTHER" id="PTHR43301">
    <property type="entry name" value="ARABINAN ENDO-1,5-ALPHA-L-ARABINOSIDASE"/>
    <property type="match status" value="1"/>
</dbReference>